<dbReference type="SMART" id="SM00320">
    <property type="entry name" value="WD40"/>
    <property type="match status" value="3"/>
</dbReference>
<reference evidence="10 11" key="1">
    <citation type="submission" date="2023-11" db="EMBL/GenBank/DDBJ databases">
        <title>An acidophilic fungus is an integral part of prey digestion in a carnivorous sundew plant.</title>
        <authorList>
            <person name="Tsai I.J."/>
        </authorList>
    </citation>
    <scope>NUCLEOTIDE SEQUENCE [LARGE SCALE GENOMIC DNA]</scope>
    <source>
        <strain evidence="10">169a</strain>
    </source>
</reference>
<evidence type="ECO:0000256" key="9">
    <source>
        <dbReference type="SAM" id="MobiDB-lite"/>
    </source>
</evidence>
<feature type="compositionally biased region" description="Basic and acidic residues" evidence="9">
    <location>
        <begin position="105"/>
        <end position="121"/>
    </location>
</feature>
<dbReference type="InterPro" id="IPR001680">
    <property type="entry name" value="WD40_rpt"/>
</dbReference>
<dbReference type="SUPFAM" id="SSF50969">
    <property type="entry name" value="YVTN repeat-like/Quinoprotein amine dehydrogenase"/>
    <property type="match status" value="1"/>
</dbReference>
<dbReference type="GO" id="GO:0003723">
    <property type="term" value="F:RNA binding"/>
    <property type="evidence" value="ECO:0007669"/>
    <property type="project" value="InterPro"/>
</dbReference>
<feature type="repeat" description="WD" evidence="8">
    <location>
        <begin position="447"/>
        <end position="488"/>
    </location>
</feature>
<evidence type="ECO:0000256" key="4">
    <source>
        <dbReference type="ARBA" id="ARBA00022574"/>
    </source>
</evidence>
<evidence type="ECO:0000256" key="8">
    <source>
        <dbReference type="PROSITE-ProRule" id="PRU00221"/>
    </source>
</evidence>
<keyword evidence="7" id="KW-0539">Nucleus</keyword>
<name>A0AAQ3R9A3_9PEZI</name>
<dbReference type="GO" id="GO:0045943">
    <property type="term" value="P:positive regulation of transcription by RNA polymerase I"/>
    <property type="evidence" value="ECO:0007669"/>
    <property type="project" value="InterPro"/>
</dbReference>
<keyword evidence="2" id="KW-0690">Ribosome biogenesis</keyword>
<dbReference type="PANTHER" id="PTHR44215">
    <property type="entry name" value="WD REPEAT-CONTAINING PROTEIN 75"/>
    <property type="match status" value="1"/>
</dbReference>
<evidence type="ECO:0000256" key="5">
    <source>
        <dbReference type="ARBA" id="ARBA00022737"/>
    </source>
</evidence>
<dbReference type="SUPFAM" id="SSF82171">
    <property type="entry name" value="DPP6 N-terminal domain-like"/>
    <property type="match status" value="1"/>
</dbReference>
<dbReference type="Pfam" id="PF00400">
    <property type="entry name" value="WD40"/>
    <property type="match status" value="1"/>
</dbReference>
<gene>
    <name evidence="10" type="ORF">R9X50_00565700</name>
</gene>
<feature type="compositionally biased region" description="Basic and acidic residues" evidence="9">
    <location>
        <begin position="154"/>
        <end position="174"/>
    </location>
</feature>
<evidence type="ECO:0000256" key="1">
    <source>
        <dbReference type="ARBA" id="ARBA00004604"/>
    </source>
</evidence>
<feature type="region of interest" description="Disordered" evidence="9">
    <location>
        <begin position="1"/>
        <end position="139"/>
    </location>
</feature>
<dbReference type="CDD" id="cd23952">
    <property type="entry name" value="Utp17_CTD"/>
    <property type="match status" value="1"/>
</dbReference>
<evidence type="ECO:0000256" key="7">
    <source>
        <dbReference type="ARBA" id="ARBA00023242"/>
    </source>
</evidence>
<evidence type="ECO:0000313" key="10">
    <source>
        <dbReference type="EMBL" id="WPH02789.1"/>
    </source>
</evidence>
<dbReference type="InterPro" id="IPR053826">
    <property type="entry name" value="WDR75"/>
</dbReference>
<dbReference type="GO" id="GO:0006364">
    <property type="term" value="P:rRNA processing"/>
    <property type="evidence" value="ECO:0007669"/>
    <property type="project" value="UniProtKB-KW"/>
</dbReference>
<evidence type="ECO:0000313" key="11">
    <source>
        <dbReference type="Proteomes" id="UP001303373"/>
    </source>
</evidence>
<dbReference type="InterPro" id="IPR015943">
    <property type="entry name" value="WD40/YVTN_repeat-like_dom_sf"/>
</dbReference>
<proteinExistence type="predicted"/>
<sequence length="1039" mass="112661">MAKRKSMDAAKPGIKRKLDESSATPAKRARQAESTPSAYVPSSAGTDRTFVTAQGGPTPSRTMIMDAGLSSDDEEETPRQSQKPPILELKGTKVKAPQPTPSKGSQREQDKPTPRSKKDSAFSEIAKAGKKNDAQTKSGKNLDTMIVVETAMEPSKKELEEKEALKAQRKAEKNARRRAARNGSAVVSVLPEPAESNDHPDWSLSLPSAGHFISQDPVFVQDQGNEYLLAATEIAVELLSLDTSLTIRSCPSPSGLSVKCFALAKATPNTVFIAYNNGAVHQWNWSKDGQANPFATAQGSLVAMDTSCSADGKEDLVYLSKSDNKTIVFFGEKSMYTTERQLESLQILGHGHYVVAHSKDVVVIGGRKSAGDSDVDYIWVELPISRSITCVGAKISQLTGDKKEQKRLPELSLAIGDVEGGIALYEQGIATLFRPKGNQNMATPRTLHWHREAVSSVKFSPDGNYLISGGNETVLVLWQLATGNKQFLPHLTSAIDRVVVSPNGTQYAVQLGDNSIMVLSTSELKPIANFARLQLCCRALSGGDDNKPTAAVLNPRDLNQLLLAVPSTQPKEPHHIEARPFLQTFDIRNSRHVTRQALGRNNVTDFNLGPESTPIIPPDVSHLQISSDGEWLATVDEWTPPASDMEHVSSEGNVDYQCRKRREVYLKIWQSSEEGIWTLTTRIDSPHALAGGERNGSGKVLALVSDPSGPGFASLGEDNTVRIWRPKARMQNGVVVTDASNNEVIEWVCKRTINLLSNAIPHPDTALVATGVLTPDSSASLAWSEDGSSIAASVQNLTSENNNSVVHILSVNGTVESKPSEVGQDSVVAMGFLGRYLITVSLQDARVVDLVQRRLYRRMKLSNAKEVLPLLAINHKEGNFAVAVGGRLMVYNPNESKSSIYNVDLGAPLAAVLANGAGYTLLSTHSTTRTLSRSGISQRLNELPTLEQEPSAPVEANSQMIVAEEVDVDEEEEISSELRRTLALPGDAEDDRPVVRPEQLASIFDVGHSFAMPPVKDMFQAIAGLFGRRPHKLVNKMAA</sequence>
<feature type="compositionally biased region" description="Polar residues" evidence="9">
    <location>
        <begin position="43"/>
        <end position="61"/>
    </location>
</feature>
<comment type="subcellular location">
    <subcellularLocation>
        <location evidence="1">Nucleus</location>
        <location evidence="1">Nucleolus</location>
    </subcellularLocation>
</comment>
<dbReference type="PROSITE" id="PS50082">
    <property type="entry name" value="WD_REPEATS_2"/>
    <property type="match status" value="1"/>
</dbReference>
<dbReference type="PANTHER" id="PTHR44215:SF1">
    <property type="entry name" value="WD REPEAT-CONTAINING PROTEIN 75"/>
    <property type="match status" value="1"/>
</dbReference>
<organism evidence="10 11">
    <name type="scientific">Acrodontium crateriforme</name>
    <dbReference type="NCBI Taxonomy" id="150365"/>
    <lineage>
        <taxon>Eukaryota</taxon>
        <taxon>Fungi</taxon>
        <taxon>Dikarya</taxon>
        <taxon>Ascomycota</taxon>
        <taxon>Pezizomycotina</taxon>
        <taxon>Dothideomycetes</taxon>
        <taxon>Dothideomycetidae</taxon>
        <taxon>Mycosphaerellales</taxon>
        <taxon>Teratosphaeriaceae</taxon>
        <taxon>Acrodontium</taxon>
    </lineage>
</organism>
<keyword evidence="11" id="KW-1185">Reference proteome</keyword>
<dbReference type="InterPro" id="IPR011044">
    <property type="entry name" value="Quino_amine_DH_bsu"/>
</dbReference>
<keyword evidence="3" id="KW-0698">rRNA processing</keyword>
<evidence type="ECO:0000256" key="6">
    <source>
        <dbReference type="ARBA" id="ARBA00023163"/>
    </source>
</evidence>
<dbReference type="Proteomes" id="UP001303373">
    <property type="component" value="Chromosome 9"/>
</dbReference>
<protein>
    <submittedName>
        <fullName evidence="10">WD40 repeat-like protein</fullName>
    </submittedName>
</protein>
<dbReference type="AlphaFoldDB" id="A0AAQ3R9A3"/>
<evidence type="ECO:0000256" key="3">
    <source>
        <dbReference type="ARBA" id="ARBA00022552"/>
    </source>
</evidence>
<dbReference type="Pfam" id="PF23869">
    <property type="entry name" value="Beta-prop_WDR75_1st"/>
    <property type="match status" value="1"/>
</dbReference>
<dbReference type="EMBL" id="CP138588">
    <property type="protein sequence ID" value="WPH02789.1"/>
    <property type="molecule type" value="Genomic_DNA"/>
</dbReference>
<keyword evidence="5" id="KW-0677">Repeat</keyword>
<keyword evidence="4 8" id="KW-0853">WD repeat</keyword>
<feature type="region of interest" description="Disordered" evidence="9">
    <location>
        <begin position="153"/>
        <end position="199"/>
    </location>
</feature>
<dbReference type="GO" id="GO:0032040">
    <property type="term" value="C:small-subunit processome"/>
    <property type="evidence" value="ECO:0007669"/>
    <property type="project" value="InterPro"/>
</dbReference>
<keyword evidence="6" id="KW-0804">Transcription</keyword>
<dbReference type="GO" id="GO:2000234">
    <property type="term" value="P:positive regulation of rRNA processing"/>
    <property type="evidence" value="ECO:0007669"/>
    <property type="project" value="TreeGrafter"/>
</dbReference>
<accession>A0AAQ3R9A3</accession>
<evidence type="ECO:0000256" key="2">
    <source>
        <dbReference type="ARBA" id="ARBA00022517"/>
    </source>
</evidence>
<dbReference type="PROSITE" id="PS50294">
    <property type="entry name" value="WD_REPEATS_REGION"/>
    <property type="match status" value="1"/>
</dbReference>
<dbReference type="Gene3D" id="2.130.10.10">
    <property type="entry name" value="YVTN repeat-like/Quinoprotein amine dehydrogenase"/>
    <property type="match status" value="2"/>
</dbReference>